<proteinExistence type="predicted"/>
<sequence length="83" mass="8722">MPSHLVGIGDLFPCRTRVPGLPTDFRVLWPRCNFGTGLTSSSDDGGLDELPEFCPSCRRNSAFSAASRAFSASSAATAPSTAQ</sequence>
<name>A0AAE3ZJR6_9ACTN</name>
<evidence type="ECO:0000313" key="1">
    <source>
        <dbReference type="EMBL" id="MDR7304154.1"/>
    </source>
</evidence>
<reference evidence="1" key="1">
    <citation type="submission" date="2023-07" db="EMBL/GenBank/DDBJ databases">
        <title>Sequencing the genomes of 1000 actinobacteria strains.</title>
        <authorList>
            <person name="Klenk H.-P."/>
        </authorList>
    </citation>
    <scope>NUCLEOTIDE SEQUENCE</scope>
    <source>
        <strain evidence="1">DSM 45977</strain>
    </source>
</reference>
<accession>A0AAE3ZJR6</accession>
<gene>
    <name evidence="1" type="ORF">JOF55_004335</name>
</gene>
<dbReference type="AlphaFoldDB" id="A0AAE3ZJR6"/>
<comment type="caution">
    <text evidence="1">The sequence shown here is derived from an EMBL/GenBank/DDBJ whole genome shotgun (WGS) entry which is preliminary data.</text>
</comment>
<dbReference type="EMBL" id="JAVDXW010000001">
    <property type="protein sequence ID" value="MDR7304154.1"/>
    <property type="molecule type" value="Genomic_DNA"/>
</dbReference>
<evidence type="ECO:0000313" key="2">
    <source>
        <dbReference type="Proteomes" id="UP001180845"/>
    </source>
</evidence>
<protein>
    <submittedName>
        <fullName evidence="1">Uncharacterized protein</fullName>
    </submittedName>
</protein>
<dbReference type="Proteomes" id="UP001180845">
    <property type="component" value="Unassembled WGS sequence"/>
</dbReference>
<organism evidence="1 2">
    <name type="scientific">Haloactinomyces albus</name>
    <dbReference type="NCBI Taxonomy" id="1352928"/>
    <lineage>
        <taxon>Bacteria</taxon>
        <taxon>Bacillati</taxon>
        <taxon>Actinomycetota</taxon>
        <taxon>Actinomycetes</taxon>
        <taxon>Actinopolysporales</taxon>
        <taxon>Actinopolysporaceae</taxon>
        <taxon>Haloactinomyces</taxon>
    </lineage>
</organism>
<keyword evidence="2" id="KW-1185">Reference proteome</keyword>